<dbReference type="InterPro" id="IPR006913">
    <property type="entry name" value="CENP-V/GFA"/>
</dbReference>
<dbReference type="GeneID" id="36560821"/>
<feature type="domain" description="CENP-V/GFA" evidence="5">
    <location>
        <begin position="3"/>
        <end position="122"/>
    </location>
</feature>
<gene>
    <name evidence="6" type="ORF">P170DRAFT_474328</name>
</gene>
<organism evidence="6 7">
    <name type="scientific">Aspergillus steynii IBT 23096</name>
    <dbReference type="NCBI Taxonomy" id="1392250"/>
    <lineage>
        <taxon>Eukaryota</taxon>
        <taxon>Fungi</taxon>
        <taxon>Dikarya</taxon>
        <taxon>Ascomycota</taxon>
        <taxon>Pezizomycotina</taxon>
        <taxon>Eurotiomycetes</taxon>
        <taxon>Eurotiomycetidae</taxon>
        <taxon>Eurotiales</taxon>
        <taxon>Aspergillaceae</taxon>
        <taxon>Aspergillus</taxon>
        <taxon>Aspergillus subgen. Circumdati</taxon>
    </lineage>
</organism>
<dbReference type="PANTHER" id="PTHR33337">
    <property type="entry name" value="GFA DOMAIN-CONTAINING PROTEIN"/>
    <property type="match status" value="1"/>
</dbReference>
<dbReference type="EMBL" id="MSFO01000003">
    <property type="protein sequence ID" value="PLB50774.1"/>
    <property type="molecule type" value="Genomic_DNA"/>
</dbReference>
<evidence type="ECO:0000256" key="4">
    <source>
        <dbReference type="ARBA" id="ARBA00023239"/>
    </source>
</evidence>
<dbReference type="Gene3D" id="3.90.1590.10">
    <property type="entry name" value="glutathione-dependent formaldehyde- activating enzyme (gfa)"/>
    <property type="match status" value="1"/>
</dbReference>
<keyword evidence="7" id="KW-1185">Reference proteome</keyword>
<comment type="caution">
    <text evidence="6">The sequence shown here is derived from an EMBL/GenBank/DDBJ whole genome shotgun (WGS) entry which is preliminary data.</text>
</comment>
<dbReference type="PANTHER" id="PTHR33337:SF40">
    <property type="entry name" value="CENP-V_GFA DOMAIN-CONTAINING PROTEIN-RELATED"/>
    <property type="match status" value="1"/>
</dbReference>
<evidence type="ECO:0000256" key="3">
    <source>
        <dbReference type="ARBA" id="ARBA00022833"/>
    </source>
</evidence>
<dbReference type="RefSeq" id="XP_024706076.1">
    <property type="nucleotide sequence ID" value="XM_024853123.1"/>
</dbReference>
<dbReference type="VEuPathDB" id="FungiDB:P170DRAFT_474328"/>
<keyword evidence="3" id="KW-0862">Zinc</keyword>
<dbReference type="OrthoDB" id="9985472at2759"/>
<sequence length="131" mass="14266">MPYTGHCNCESIRITLASQPENSVICHCASCKRAGGSVFSTNYFVGEEEISLEDAQGTLRIYDDTKTASGNVARRHFCSNCGSPIYTKTPSAPGKLYLKAALFDRISSPKLAVFKERQPEWATLAGPEGEI</sequence>
<evidence type="ECO:0000313" key="6">
    <source>
        <dbReference type="EMBL" id="PLB50774.1"/>
    </source>
</evidence>
<evidence type="ECO:0000256" key="2">
    <source>
        <dbReference type="ARBA" id="ARBA00022723"/>
    </source>
</evidence>
<dbReference type="STRING" id="1392250.A0A2I2GD06"/>
<dbReference type="Pfam" id="PF04828">
    <property type="entry name" value="GFA"/>
    <property type="match status" value="1"/>
</dbReference>
<keyword evidence="2" id="KW-0479">Metal-binding</keyword>
<comment type="similarity">
    <text evidence="1">Belongs to the Gfa family.</text>
</comment>
<dbReference type="SUPFAM" id="SSF51316">
    <property type="entry name" value="Mss4-like"/>
    <property type="match status" value="1"/>
</dbReference>
<dbReference type="InterPro" id="IPR011057">
    <property type="entry name" value="Mss4-like_sf"/>
</dbReference>
<dbReference type="Proteomes" id="UP000234275">
    <property type="component" value="Unassembled WGS sequence"/>
</dbReference>
<proteinExistence type="inferred from homology"/>
<dbReference type="GO" id="GO:0046872">
    <property type="term" value="F:metal ion binding"/>
    <property type="evidence" value="ECO:0007669"/>
    <property type="project" value="UniProtKB-KW"/>
</dbReference>
<dbReference type="AlphaFoldDB" id="A0A2I2GD06"/>
<evidence type="ECO:0000313" key="7">
    <source>
        <dbReference type="Proteomes" id="UP000234275"/>
    </source>
</evidence>
<name>A0A2I2GD06_9EURO</name>
<accession>A0A2I2GD06</accession>
<evidence type="ECO:0000259" key="5">
    <source>
        <dbReference type="PROSITE" id="PS51891"/>
    </source>
</evidence>
<keyword evidence="4" id="KW-0456">Lyase</keyword>
<dbReference type="GO" id="GO:0016846">
    <property type="term" value="F:carbon-sulfur lyase activity"/>
    <property type="evidence" value="ECO:0007669"/>
    <property type="project" value="InterPro"/>
</dbReference>
<reference evidence="6 7" key="1">
    <citation type="submission" date="2016-12" db="EMBL/GenBank/DDBJ databases">
        <title>The genomes of Aspergillus section Nigri reveals drivers in fungal speciation.</title>
        <authorList>
            <consortium name="DOE Joint Genome Institute"/>
            <person name="Vesth T.C."/>
            <person name="Nybo J."/>
            <person name="Theobald S."/>
            <person name="Brandl J."/>
            <person name="Frisvad J.C."/>
            <person name="Nielsen K.F."/>
            <person name="Lyhne E.K."/>
            <person name="Kogle M.E."/>
            <person name="Kuo A."/>
            <person name="Riley R."/>
            <person name="Clum A."/>
            <person name="Nolan M."/>
            <person name="Lipzen A."/>
            <person name="Salamov A."/>
            <person name="Henrissat B."/>
            <person name="Wiebenga A."/>
            <person name="De Vries R.P."/>
            <person name="Grigoriev I.V."/>
            <person name="Mortensen U.H."/>
            <person name="Andersen M.R."/>
            <person name="Baker S.E."/>
        </authorList>
    </citation>
    <scope>NUCLEOTIDE SEQUENCE [LARGE SCALE GENOMIC DNA]</scope>
    <source>
        <strain evidence="6 7">IBT 23096</strain>
    </source>
</reference>
<protein>
    <recommendedName>
        <fullName evidence="5">CENP-V/GFA domain-containing protein</fullName>
    </recommendedName>
</protein>
<evidence type="ECO:0000256" key="1">
    <source>
        <dbReference type="ARBA" id="ARBA00005495"/>
    </source>
</evidence>
<dbReference type="PROSITE" id="PS51891">
    <property type="entry name" value="CENP_V_GFA"/>
    <property type="match status" value="1"/>
</dbReference>